<evidence type="ECO:0000256" key="5">
    <source>
        <dbReference type="ARBA" id="ARBA00022553"/>
    </source>
</evidence>
<dbReference type="Pfam" id="PF08448">
    <property type="entry name" value="PAS_4"/>
    <property type="match status" value="1"/>
</dbReference>
<dbReference type="Proteomes" id="UP000094313">
    <property type="component" value="Chromosome"/>
</dbReference>
<dbReference type="Gene3D" id="1.10.287.130">
    <property type="match status" value="1"/>
</dbReference>
<dbReference type="InterPro" id="IPR036890">
    <property type="entry name" value="HATPase_C_sf"/>
</dbReference>
<dbReference type="CDD" id="cd00082">
    <property type="entry name" value="HisKA"/>
    <property type="match status" value="1"/>
</dbReference>
<keyword evidence="5" id="KW-0597">Phosphoprotein</keyword>
<dbReference type="SMART" id="SM00387">
    <property type="entry name" value="HATPase_c"/>
    <property type="match status" value="1"/>
</dbReference>
<keyword evidence="10" id="KW-0902">Two-component regulatory system</keyword>
<dbReference type="PRINTS" id="PR00344">
    <property type="entry name" value="BCTRLSENSOR"/>
</dbReference>
<comment type="subcellular location">
    <subcellularLocation>
        <location evidence="2">Cell membrane</location>
    </subcellularLocation>
</comment>
<evidence type="ECO:0000256" key="1">
    <source>
        <dbReference type="ARBA" id="ARBA00000085"/>
    </source>
</evidence>
<evidence type="ECO:0000256" key="2">
    <source>
        <dbReference type="ARBA" id="ARBA00004236"/>
    </source>
</evidence>
<dbReference type="InterPro" id="IPR004358">
    <property type="entry name" value="Sig_transdc_His_kin-like_C"/>
</dbReference>
<dbReference type="SMART" id="SM00388">
    <property type="entry name" value="HisKA"/>
    <property type="match status" value="1"/>
</dbReference>
<dbReference type="InterPro" id="IPR036097">
    <property type="entry name" value="HisK_dim/P_sf"/>
</dbReference>
<dbReference type="GO" id="GO:0005886">
    <property type="term" value="C:plasma membrane"/>
    <property type="evidence" value="ECO:0007669"/>
    <property type="project" value="UniProtKB-SubCell"/>
</dbReference>
<dbReference type="FunFam" id="3.30.565.10:FF:000023">
    <property type="entry name" value="PAS domain-containing sensor histidine kinase"/>
    <property type="match status" value="1"/>
</dbReference>
<dbReference type="InterPro" id="IPR003661">
    <property type="entry name" value="HisK_dim/P_dom"/>
</dbReference>
<dbReference type="Pfam" id="PF00512">
    <property type="entry name" value="HisKA"/>
    <property type="match status" value="1"/>
</dbReference>
<dbReference type="InterPro" id="IPR000700">
    <property type="entry name" value="PAS-assoc_C"/>
</dbReference>
<dbReference type="InterPro" id="IPR013656">
    <property type="entry name" value="PAS_4"/>
</dbReference>
<proteinExistence type="predicted"/>
<keyword evidence="16" id="KW-1185">Reference proteome</keyword>
<dbReference type="SUPFAM" id="SSF55874">
    <property type="entry name" value="ATPase domain of HSP90 chaperone/DNA topoisomerase II/histidine kinase"/>
    <property type="match status" value="1"/>
</dbReference>
<protein>
    <recommendedName>
        <fullName evidence="3">histidine kinase</fullName>
        <ecNumber evidence="3">2.7.13.3</ecNumber>
    </recommendedName>
</protein>
<dbReference type="SMART" id="SM00091">
    <property type="entry name" value="PAS"/>
    <property type="match status" value="2"/>
</dbReference>
<dbReference type="Pfam" id="PF00989">
    <property type="entry name" value="PAS"/>
    <property type="match status" value="1"/>
</dbReference>
<dbReference type="PROSITE" id="PS50109">
    <property type="entry name" value="HIS_KIN"/>
    <property type="match status" value="1"/>
</dbReference>
<feature type="domain" description="Histidine kinase" evidence="12">
    <location>
        <begin position="264"/>
        <end position="478"/>
    </location>
</feature>
<dbReference type="Gene3D" id="3.30.565.10">
    <property type="entry name" value="Histidine kinase-like ATPase, C-terminal domain"/>
    <property type="match status" value="1"/>
</dbReference>
<evidence type="ECO:0000256" key="11">
    <source>
        <dbReference type="ARBA" id="ARBA00023136"/>
    </source>
</evidence>
<dbReference type="InterPro" id="IPR003594">
    <property type="entry name" value="HATPase_dom"/>
</dbReference>
<dbReference type="CDD" id="cd00075">
    <property type="entry name" value="HATPase"/>
    <property type="match status" value="1"/>
</dbReference>
<dbReference type="GO" id="GO:0005524">
    <property type="term" value="F:ATP binding"/>
    <property type="evidence" value="ECO:0007669"/>
    <property type="project" value="UniProtKB-KW"/>
</dbReference>
<feature type="domain" description="PAC" evidence="14">
    <location>
        <begin position="194"/>
        <end position="246"/>
    </location>
</feature>
<dbReference type="EMBL" id="CP017141">
    <property type="protein sequence ID" value="AOM78778.1"/>
    <property type="molecule type" value="Genomic_DNA"/>
</dbReference>
<dbReference type="PROSITE" id="PS50113">
    <property type="entry name" value="PAC"/>
    <property type="match status" value="1"/>
</dbReference>
<keyword evidence="6" id="KW-0808">Transferase</keyword>
<evidence type="ECO:0000259" key="13">
    <source>
        <dbReference type="PROSITE" id="PS50112"/>
    </source>
</evidence>
<dbReference type="EC" id="2.7.13.3" evidence="3"/>
<dbReference type="PROSITE" id="PS50112">
    <property type="entry name" value="PAS"/>
    <property type="match status" value="2"/>
</dbReference>
<dbReference type="PANTHER" id="PTHR43547:SF2">
    <property type="entry name" value="HYBRID SIGNAL TRANSDUCTION HISTIDINE KINASE C"/>
    <property type="match status" value="1"/>
</dbReference>
<evidence type="ECO:0000256" key="4">
    <source>
        <dbReference type="ARBA" id="ARBA00022475"/>
    </source>
</evidence>
<evidence type="ECO:0000256" key="3">
    <source>
        <dbReference type="ARBA" id="ARBA00012438"/>
    </source>
</evidence>
<dbReference type="Gene3D" id="3.30.450.20">
    <property type="entry name" value="PAS domain"/>
    <property type="match status" value="2"/>
</dbReference>
<evidence type="ECO:0000256" key="10">
    <source>
        <dbReference type="ARBA" id="ARBA00023012"/>
    </source>
</evidence>
<dbReference type="GO" id="GO:0006355">
    <property type="term" value="P:regulation of DNA-templated transcription"/>
    <property type="evidence" value="ECO:0007669"/>
    <property type="project" value="InterPro"/>
</dbReference>
<evidence type="ECO:0000256" key="7">
    <source>
        <dbReference type="ARBA" id="ARBA00022741"/>
    </source>
</evidence>
<dbReference type="PANTHER" id="PTHR43547">
    <property type="entry name" value="TWO-COMPONENT HISTIDINE KINASE"/>
    <property type="match status" value="1"/>
</dbReference>
<reference evidence="15 16" key="1">
    <citation type="submission" date="2016-08" db="EMBL/GenBank/DDBJ databases">
        <authorList>
            <person name="Seilhamer J.J."/>
        </authorList>
    </citation>
    <scope>NUCLEOTIDE SEQUENCE [LARGE SCALE GENOMIC DNA]</scope>
    <source>
        <strain evidence="15 16">DX4</strain>
    </source>
</reference>
<accession>A0A1D7QJD1</accession>
<feature type="domain" description="PAS" evidence="13">
    <location>
        <begin position="121"/>
        <end position="190"/>
    </location>
</feature>
<keyword evidence="7" id="KW-0547">Nucleotide-binding</keyword>
<dbReference type="GO" id="GO:0000155">
    <property type="term" value="F:phosphorelay sensor kinase activity"/>
    <property type="evidence" value="ECO:0007669"/>
    <property type="project" value="InterPro"/>
</dbReference>
<dbReference type="InterPro" id="IPR000014">
    <property type="entry name" value="PAS"/>
</dbReference>
<dbReference type="SUPFAM" id="SSF55785">
    <property type="entry name" value="PYP-like sensor domain (PAS domain)"/>
    <property type="match status" value="2"/>
</dbReference>
<dbReference type="InterPro" id="IPR013767">
    <property type="entry name" value="PAS_fold"/>
</dbReference>
<dbReference type="InterPro" id="IPR005467">
    <property type="entry name" value="His_kinase_dom"/>
</dbReference>
<evidence type="ECO:0000313" key="16">
    <source>
        <dbReference type="Proteomes" id="UP000094313"/>
    </source>
</evidence>
<dbReference type="KEGG" id="psty:BFS30_17310"/>
<dbReference type="AlphaFoldDB" id="A0A1D7QJD1"/>
<evidence type="ECO:0000256" key="8">
    <source>
        <dbReference type="ARBA" id="ARBA00022777"/>
    </source>
</evidence>
<keyword evidence="4" id="KW-1003">Cell membrane</keyword>
<evidence type="ECO:0000256" key="6">
    <source>
        <dbReference type="ARBA" id="ARBA00022679"/>
    </source>
</evidence>
<dbReference type="SUPFAM" id="SSF47384">
    <property type="entry name" value="Homodimeric domain of signal transducing histidine kinase"/>
    <property type="match status" value="1"/>
</dbReference>
<comment type="catalytic activity">
    <reaction evidence="1">
        <text>ATP + protein L-histidine = ADP + protein N-phospho-L-histidine.</text>
        <dbReference type="EC" id="2.7.13.3"/>
    </reaction>
</comment>
<name>A0A1D7QJD1_9SPHI</name>
<dbReference type="Pfam" id="PF02518">
    <property type="entry name" value="HATPase_c"/>
    <property type="match status" value="1"/>
</dbReference>
<gene>
    <name evidence="15" type="ORF">BFS30_17310</name>
</gene>
<keyword evidence="9" id="KW-0067">ATP-binding</keyword>
<dbReference type="NCBIfam" id="TIGR00229">
    <property type="entry name" value="sensory_box"/>
    <property type="match status" value="1"/>
</dbReference>
<dbReference type="InterPro" id="IPR035965">
    <property type="entry name" value="PAS-like_dom_sf"/>
</dbReference>
<organism evidence="15 16">
    <name type="scientific">Pedobacter steynii</name>
    <dbReference type="NCBI Taxonomy" id="430522"/>
    <lineage>
        <taxon>Bacteria</taxon>
        <taxon>Pseudomonadati</taxon>
        <taxon>Bacteroidota</taxon>
        <taxon>Sphingobacteriia</taxon>
        <taxon>Sphingobacteriales</taxon>
        <taxon>Sphingobacteriaceae</taxon>
        <taxon>Pedobacter</taxon>
    </lineage>
</organism>
<evidence type="ECO:0000259" key="14">
    <source>
        <dbReference type="PROSITE" id="PS50113"/>
    </source>
</evidence>
<keyword evidence="8" id="KW-0418">Kinase</keyword>
<sequence>MFDTLPVAIYTCDHQGYVTSYNKAAVDLWGREPELGKDLWCGSWKIFWPDGRPMSLDECPMARTLKEGVALVGEEILISCPDGLLKNVLPSPVPLFDHSGRLTGAINTLMDVTAQRLGEKKQAMLAAIIEHSEDAIVSKTLNGDITSWNQGAEKLFGYTEQEMLGKHISILIPKDRMAEEDLIIERVKSDKSIAHFETIRITKDGLEVPISLTVSPIRDGKGRIIGASKIARDISVQKLSEAQLQKLYEDIQALNSKKDEFIGMASHELKTPVTSIDAFLQLVQRSQLLEQRDKELVSKARTQVGRLTSLIADLLDVTKIQTGKMAYTFTGFDFTGVLKEVIEVMQQNHPSHQISLYSDIDMLHVFADKQRIEQVVINLISNAIRYAPNTHEMVIRQSVNDQYLKLSVQDFGPGIDPSEQAEIFSRFYQVKRSNGNASGLGIGLYISREIVDRHQGRIWVESTPGEGATFSFELPLMRETKII</sequence>
<keyword evidence="11" id="KW-0472">Membrane</keyword>
<evidence type="ECO:0000259" key="12">
    <source>
        <dbReference type="PROSITE" id="PS50109"/>
    </source>
</evidence>
<feature type="domain" description="PAS" evidence="13">
    <location>
        <begin position="1"/>
        <end position="34"/>
    </location>
</feature>
<evidence type="ECO:0000256" key="9">
    <source>
        <dbReference type="ARBA" id="ARBA00022840"/>
    </source>
</evidence>
<dbReference type="CDD" id="cd00130">
    <property type="entry name" value="PAS"/>
    <property type="match status" value="2"/>
</dbReference>
<evidence type="ECO:0000313" key="15">
    <source>
        <dbReference type="EMBL" id="AOM78778.1"/>
    </source>
</evidence>